<evidence type="ECO:0000256" key="5">
    <source>
        <dbReference type="SAM" id="Phobius"/>
    </source>
</evidence>
<comment type="subcellular location">
    <subcellularLocation>
        <location evidence="1">Membrane</location>
        <topology evidence="1">Multi-pass membrane protein</topology>
    </subcellularLocation>
</comment>
<dbReference type="InterPro" id="IPR020846">
    <property type="entry name" value="MFS_dom"/>
</dbReference>
<evidence type="ECO:0000256" key="3">
    <source>
        <dbReference type="ARBA" id="ARBA00022989"/>
    </source>
</evidence>
<dbReference type="PROSITE" id="PS50850">
    <property type="entry name" value="MFS"/>
    <property type="match status" value="1"/>
</dbReference>
<evidence type="ECO:0000256" key="2">
    <source>
        <dbReference type="ARBA" id="ARBA00022692"/>
    </source>
</evidence>
<feature type="transmembrane region" description="Helical" evidence="5">
    <location>
        <begin position="369"/>
        <end position="389"/>
    </location>
</feature>
<dbReference type="InterPro" id="IPR036259">
    <property type="entry name" value="MFS_trans_sf"/>
</dbReference>
<evidence type="ECO:0000259" key="6">
    <source>
        <dbReference type="PROSITE" id="PS50850"/>
    </source>
</evidence>
<dbReference type="InterPro" id="IPR005829">
    <property type="entry name" value="Sugar_transporter_CS"/>
</dbReference>
<feature type="transmembrane region" description="Helical" evidence="5">
    <location>
        <begin position="177"/>
        <end position="198"/>
    </location>
</feature>
<sequence length="515" mass="58217">MIAATPLPSPQFSLHFFAPLSLPVIIDPRFQTMLFNINRFHFLVLLTWQFSIFFASQQIFPIFSSYVPKWRCNATQPFAKDCDLFESCKEKVQFEYEYFHSAALEFDWICGSKSYLRSFFSQVQFFGVLLGTIVYGSLSDWLGRKPIAVTALSLGLLFSVLSGLAPTWELLLGTRFFIGLSIGGTLVVVCTFVMEMLLPEQRMALRAFFNWGTARLMVTLICWWFPDWRSASIACAVTALPALLIVIFIFPESPTWLHNKGRLEKMKESERKIARIAGKKNVDTEVEPIVHKKSIIDLFKDIHLFKRVVVLWVMWFTAAICGYAIDLNSSDISGHLFWNQVLFSILIAVSKIVLVVFDTSFPKFSRRNLHQGAQLIVCICFLALTGLVIVAPHSIFILIINLIGTMFLEYTWDACYLCGVESMPTNMRATSMGSCSFMARIGAILAPALAFLNSVWAPSAYLTVCLLGLINLIISYLWLVETKGVVLDKVQLDENAATLKEDHESVEMIPKETSK</sequence>
<protein>
    <submittedName>
        <fullName evidence="8">MFS domain-containing protein</fullName>
    </submittedName>
</protein>
<evidence type="ECO:0000313" key="7">
    <source>
        <dbReference type="Proteomes" id="UP000095284"/>
    </source>
</evidence>
<feature type="domain" description="Major facilitator superfamily (MFS) profile" evidence="6">
    <location>
        <begin position="44"/>
        <end position="483"/>
    </location>
</feature>
<feature type="transmembrane region" description="Helical" evidence="5">
    <location>
        <begin position="115"/>
        <end position="135"/>
    </location>
</feature>
<feature type="transmembrane region" description="Helical" evidence="5">
    <location>
        <begin position="42"/>
        <end position="60"/>
    </location>
</feature>
<dbReference type="GO" id="GO:0022857">
    <property type="term" value="F:transmembrane transporter activity"/>
    <property type="evidence" value="ECO:0007669"/>
    <property type="project" value="InterPro"/>
</dbReference>
<accession>A0A1I7SQJ8</accession>
<feature type="transmembrane region" description="Helical" evidence="5">
    <location>
        <begin position="461"/>
        <end position="479"/>
    </location>
</feature>
<keyword evidence="2 5" id="KW-0812">Transmembrane</keyword>
<dbReference type="GO" id="GO:0016020">
    <property type="term" value="C:membrane"/>
    <property type="evidence" value="ECO:0007669"/>
    <property type="project" value="UniProtKB-SubCell"/>
</dbReference>
<evidence type="ECO:0000256" key="4">
    <source>
        <dbReference type="ARBA" id="ARBA00023136"/>
    </source>
</evidence>
<dbReference type="AlphaFoldDB" id="A0A1I7SQJ8"/>
<dbReference type="eggNOG" id="KOG0255">
    <property type="taxonomic scope" value="Eukaryota"/>
</dbReference>
<keyword evidence="4 5" id="KW-0472">Membrane</keyword>
<feature type="transmembrane region" description="Helical" evidence="5">
    <location>
        <begin position="437"/>
        <end position="455"/>
    </location>
</feature>
<dbReference type="WBParaSite" id="BXY_1531000.1">
    <property type="protein sequence ID" value="BXY_1531000.1"/>
    <property type="gene ID" value="BXY_1531000"/>
</dbReference>
<dbReference type="Proteomes" id="UP000095284">
    <property type="component" value="Unplaced"/>
</dbReference>
<dbReference type="Gene3D" id="1.20.1250.20">
    <property type="entry name" value="MFS general substrate transporter like domains"/>
    <property type="match status" value="1"/>
</dbReference>
<feature type="transmembrane region" description="Helical" evidence="5">
    <location>
        <begin position="205"/>
        <end position="225"/>
    </location>
</feature>
<feature type="transmembrane region" description="Helical" evidence="5">
    <location>
        <begin position="308"/>
        <end position="325"/>
    </location>
</feature>
<dbReference type="PROSITE" id="PS00217">
    <property type="entry name" value="SUGAR_TRANSPORT_2"/>
    <property type="match status" value="1"/>
</dbReference>
<evidence type="ECO:0000313" key="8">
    <source>
        <dbReference type="WBParaSite" id="BXY_1531000.1"/>
    </source>
</evidence>
<reference evidence="8" key="1">
    <citation type="submission" date="2016-11" db="UniProtKB">
        <authorList>
            <consortium name="WormBaseParasite"/>
        </authorList>
    </citation>
    <scope>IDENTIFICATION</scope>
</reference>
<feature type="transmembrane region" description="Helical" evidence="5">
    <location>
        <begin position="395"/>
        <end position="416"/>
    </location>
</feature>
<dbReference type="PANTHER" id="PTHR24064">
    <property type="entry name" value="SOLUTE CARRIER FAMILY 22 MEMBER"/>
    <property type="match status" value="1"/>
</dbReference>
<name>A0A1I7SQJ8_BURXY</name>
<dbReference type="Pfam" id="PF00083">
    <property type="entry name" value="Sugar_tr"/>
    <property type="match status" value="1"/>
</dbReference>
<keyword evidence="3 5" id="KW-1133">Transmembrane helix</keyword>
<organism evidence="7 8">
    <name type="scientific">Bursaphelenchus xylophilus</name>
    <name type="common">Pinewood nematode worm</name>
    <name type="synonym">Aphelenchoides xylophilus</name>
    <dbReference type="NCBI Taxonomy" id="6326"/>
    <lineage>
        <taxon>Eukaryota</taxon>
        <taxon>Metazoa</taxon>
        <taxon>Ecdysozoa</taxon>
        <taxon>Nematoda</taxon>
        <taxon>Chromadorea</taxon>
        <taxon>Rhabditida</taxon>
        <taxon>Tylenchina</taxon>
        <taxon>Tylenchomorpha</taxon>
        <taxon>Aphelenchoidea</taxon>
        <taxon>Aphelenchoididae</taxon>
        <taxon>Bursaphelenchus</taxon>
    </lineage>
</organism>
<feature type="transmembrane region" description="Helical" evidence="5">
    <location>
        <begin position="337"/>
        <end position="357"/>
    </location>
</feature>
<dbReference type="InterPro" id="IPR005828">
    <property type="entry name" value="MFS_sugar_transport-like"/>
</dbReference>
<feature type="transmembrane region" description="Helical" evidence="5">
    <location>
        <begin position="147"/>
        <end position="165"/>
    </location>
</feature>
<dbReference type="SUPFAM" id="SSF103473">
    <property type="entry name" value="MFS general substrate transporter"/>
    <property type="match status" value="1"/>
</dbReference>
<evidence type="ECO:0000256" key="1">
    <source>
        <dbReference type="ARBA" id="ARBA00004141"/>
    </source>
</evidence>
<proteinExistence type="predicted"/>
<feature type="transmembrane region" description="Helical" evidence="5">
    <location>
        <begin position="231"/>
        <end position="250"/>
    </location>
</feature>